<dbReference type="PROSITE" id="PS50931">
    <property type="entry name" value="HTH_LYSR"/>
    <property type="match status" value="1"/>
</dbReference>
<dbReference type="RefSeq" id="WP_007463943.1">
    <property type="nucleotide sequence ID" value="NZ_AMZO01000006.1"/>
</dbReference>
<dbReference type="InterPro" id="IPR005119">
    <property type="entry name" value="LysR_subst-bd"/>
</dbReference>
<dbReference type="Pfam" id="PF00126">
    <property type="entry name" value="HTH_1"/>
    <property type="match status" value="1"/>
</dbReference>
<sequence length="310" mass="35287">MVKNEITESFVSKGRISLKMLRYFYEVAQHEHFGQAAERLNITKSPLSAKIKELEALLGYDLFIRDSRNVELTKVGLQLKKECVRIFDTIDSALHNAIKVGREQNKVINIGLVSSVFYAGFGSVLKRFKNQYPNYHFNFVELSPRQQKKRLLDKSIDVGLSRYADSFNIHPLCSETVFRENLCVVVSDDHPLSGRQVISVAELDNEEFAFLDTRNSASAEMFIHACQEKGCRPQIVQEVIEPGTIMAVVATSELISVVPESFSSNKWDNVKFIRLKESLPADLCALYDRRNNSPIVAHFIEMIRSQYSSL</sequence>
<protein>
    <submittedName>
        <fullName evidence="6">Xanthosine operon regulatory protein XapR, LysR family</fullName>
    </submittedName>
</protein>
<dbReference type="EMBL" id="AMZO01000006">
    <property type="protein sequence ID" value="ELR66880.1"/>
    <property type="molecule type" value="Genomic_DNA"/>
</dbReference>
<dbReference type="Proteomes" id="UP000011134">
    <property type="component" value="Unassembled WGS sequence"/>
</dbReference>
<evidence type="ECO:0000256" key="2">
    <source>
        <dbReference type="ARBA" id="ARBA00023015"/>
    </source>
</evidence>
<evidence type="ECO:0000313" key="6">
    <source>
        <dbReference type="EMBL" id="ELR66880.1"/>
    </source>
</evidence>
<keyword evidence="7" id="KW-1185">Reference proteome</keyword>
<comment type="caution">
    <text evidence="6">The sequence shown here is derived from an EMBL/GenBank/DDBJ whole genome shotgun (WGS) entry which is preliminary data.</text>
</comment>
<dbReference type="PANTHER" id="PTHR30346:SF0">
    <property type="entry name" value="HCA OPERON TRANSCRIPTIONAL ACTIVATOR HCAR"/>
    <property type="match status" value="1"/>
</dbReference>
<dbReference type="AlphaFoldDB" id="L8JDI5"/>
<dbReference type="PANTHER" id="PTHR30346">
    <property type="entry name" value="TRANSCRIPTIONAL DUAL REGULATOR HCAR-RELATED"/>
    <property type="match status" value="1"/>
</dbReference>
<dbReference type="FunFam" id="1.10.10.10:FF:000001">
    <property type="entry name" value="LysR family transcriptional regulator"/>
    <property type="match status" value="1"/>
</dbReference>
<evidence type="ECO:0000259" key="5">
    <source>
        <dbReference type="PROSITE" id="PS50931"/>
    </source>
</evidence>
<gene>
    <name evidence="6" type="ORF">C942_04579</name>
</gene>
<evidence type="ECO:0000256" key="4">
    <source>
        <dbReference type="ARBA" id="ARBA00023163"/>
    </source>
</evidence>
<keyword evidence="4" id="KW-0804">Transcription</keyword>
<organism evidence="6 7">
    <name type="scientific">Photobacterium marinum</name>
    <dbReference type="NCBI Taxonomy" id="1056511"/>
    <lineage>
        <taxon>Bacteria</taxon>
        <taxon>Pseudomonadati</taxon>
        <taxon>Pseudomonadota</taxon>
        <taxon>Gammaproteobacteria</taxon>
        <taxon>Vibrionales</taxon>
        <taxon>Vibrionaceae</taxon>
        <taxon>Photobacterium</taxon>
    </lineage>
</organism>
<dbReference type="SUPFAM" id="SSF46785">
    <property type="entry name" value="Winged helix' DNA-binding domain"/>
    <property type="match status" value="1"/>
</dbReference>
<reference evidence="6 7" key="1">
    <citation type="submission" date="2012-12" db="EMBL/GenBank/DDBJ databases">
        <title>Genome Assembly of Photobacterium sp. AK15.</title>
        <authorList>
            <person name="Khatri I."/>
            <person name="Vaidya B."/>
            <person name="Srinivas T.N.R."/>
            <person name="Subramanian S."/>
            <person name="Pinnaka A."/>
        </authorList>
    </citation>
    <scope>NUCLEOTIDE SEQUENCE [LARGE SCALE GENOMIC DNA]</scope>
    <source>
        <strain evidence="6 7">AK15</strain>
    </source>
</reference>
<comment type="similarity">
    <text evidence="1">Belongs to the LysR transcriptional regulatory family.</text>
</comment>
<dbReference type="InterPro" id="IPR036388">
    <property type="entry name" value="WH-like_DNA-bd_sf"/>
</dbReference>
<dbReference type="GO" id="GO:0003677">
    <property type="term" value="F:DNA binding"/>
    <property type="evidence" value="ECO:0007669"/>
    <property type="project" value="UniProtKB-KW"/>
</dbReference>
<dbReference type="InterPro" id="IPR037409">
    <property type="entry name" value="XapR_PBP2"/>
</dbReference>
<dbReference type="CDD" id="cd08449">
    <property type="entry name" value="PBP2_XapR"/>
    <property type="match status" value="1"/>
</dbReference>
<accession>L8JDI5</accession>
<evidence type="ECO:0000256" key="3">
    <source>
        <dbReference type="ARBA" id="ARBA00023125"/>
    </source>
</evidence>
<dbReference type="InterPro" id="IPR000847">
    <property type="entry name" value="LysR_HTH_N"/>
</dbReference>
<dbReference type="InterPro" id="IPR036390">
    <property type="entry name" value="WH_DNA-bd_sf"/>
</dbReference>
<dbReference type="Gene3D" id="1.10.10.10">
    <property type="entry name" value="Winged helix-like DNA-binding domain superfamily/Winged helix DNA-binding domain"/>
    <property type="match status" value="1"/>
</dbReference>
<dbReference type="GO" id="GO:0032993">
    <property type="term" value="C:protein-DNA complex"/>
    <property type="evidence" value="ECO:0007669"/>
    <property type="project" value="TreeGrafter"/>
</dbReference>
<dbReference type="PATRIC" id="fig|1056511.3.peg.1408"/>
<dbReference type="GO" id="GO:0003700">
    <property type="term" value="F:DNA-binding transcription factor activity"/>
    <property type="evidence" value="ECO:0007669"/>
    <property type="project" value="InterPro"/>
</dbReference>
<keyword evidence="3" id="KW-0238">DNA-binding</keyword>
<name>L8JDI5_9GAMM</name>
<dbReference type="SUPFAM" id="SSF53850">
    <property type="entry name" value="Periplasmic binding protein-like II"/>
    <property type="match status" value="1"/>
</dbReference>
<dbReference type="Pfam" id="PF03466">
    <property type="entry name" value="LysR_substrate"/>
    <property type="match status" value="1"/>
</dbReference>
<evidence type="ECO:0000256" key="1">
    <source>
        <dbReference type="ARBA" id="ARBA00009437"/>
    </source>
</evidence>
<dbReference type="PRINTS" id="PR00039">
    <property type="entry name" value="HTHLYSR"/>
</dbReference>
<proteinExistence type="inferred from homology"/>
<feature type="domain" description="HTH lysR-type" evidence="5">
    <location>
        <begin position="16"/>
        <end position="73"/>
    </location>
</feature>
<evidence type="ECO:0000313" key="7">
    <source>
        <dbReference type="Proteomes" id="UP000011134"/>
    </source>
</evidence>
<keyword evidence="2" id="KW-0805">Transcription regulation</keyword>
<dbReference type="Gene3D" id="3.40.190.10">
    <property type="entry name" value="Periplasmic binding protein-like II"/>
    <property type="match status" value="2"/>
</dbReference>